<accession>A0A8K0D5N6</accession>
<dbReference type="GO" id="GO:0005886">
    <property type="term" value="C:plasma membrane"/>
    <property type="evidence" value="ECO:0007669"/>
    <property type="project" value="TreeGrafter"/>
</dbReference>
<gene>
    <name evidence="2" type="ORF">ILUMI_08693</name>
</gene>
<organism evidence="2 3">
    <name type="scientific">Ignelater luminosus</name>
    <name type="common">Cucubano</name>
    <name type="synonym">Pyrophorus luminosus</name>
    <dbReference type="NCBI Taxonomy" id="2038154"/>
    <lineage>
        <taxon>Eukaryota</taxon>
        <taxon>Metazoa</taxon>
        <taxon>Ecdysozoa</taxon>
        <taxon>Arthropoda</taxon>
        <taxon>Hexapoda</taxon>
        <taxon>Insecta</taxon>
        <taxon>Pterygota</taxon>
        <taxon>Neoptera</taxon>
        <taxon>Endopterygota</taxon>
        <taxon>Coleoptera</taxon>
        <taxon>Polyphaga</taxon>
        <taxon>Elateriformia</taxon>
        <taxon>Elateroidea</taxon>
        <taxon>Elateridae</taxon>
        <taxon>Agrypninae</taxon>
        <taxon>Pyrophorini</taxon>
        <taxon>Ignelater</taxon>
    </lineage>
</organism>
<evidence type="ECO:0000313" key="3">
    <source>
        <dbReference type="Proteomes" id="UP000801492"/>
    </source>
</evidence>
<evidence type="ECO:0000313" key="2">
    <source>
        <dbReference type="EMBL" id="KAF2897482.1"/>
    </source>
</evidence>
<name>A0A8K0D5N6_IGNLU</name>
<dbReference type="CDD" id="cd11304">
    <property type="entry name" value="Cadherin_repeat"/>
    <property type="match status" value="1"/>
</dbReference>
<dbReference type="AlphaFoldDB" id="A0A8K0D5N6"/>
<protein>
    <recommendedName>
        <fullName evidence="4">Cadherin domain-containing protein</fullName>
    </recommendedName>
</protein>
<dbReference type="OrthoDB" id="6779346at2759"/>
<evidence type="ECO:0008006" key="4">
    <source>
        <dbReference type="Google" id="ProtNLM"/>
    </source>
</evidence>
<keyword evidence="1" id="KW-0325">Glycoprotein</keyword>
<evidence type="ECO:0000256" key="1">
    <source>
        <dbReference type="ARBA" id="ARBA00023180"/>
    </source>
</evidence>
<keyword evidence="3" id="KW-1185">Reference proteome</keyword>
<dbReference type="EMBL" id="VTPC01004113">
    <property type="protein sequence ID" value="KAF2897482.1"/>
    <property type="molecule type" value="Genomic_DNA"/>
</dbReference>
<dbReference type="InterPro" id="IPR015919">
    <property type="entry name" value="Cadherin-like_sf"/>
</dbReference>
<proteinExistence type="predicted"/>
<dbReference type="Proteomes" id="UP000801492">
    <property type="component" value="Unassembled WGS sequence"/>
</dbReference>
<reference evidence="2" key="1">
    <citation type="submission" date="2019-08" db="EMBL/GenBank/DDBJ databases">
        <title>The genome of the North American firefly Photinus pyralis.</title>
        <authorList>
            <consortium name="Photinus pyralis genome working group"/>
            <person name="Fallon T.R."/>
            <person name="Sander Lower S.E."/>
            <person name="Weng J.-K."/>
        </authorList>
    </citation>
    <scope>NUCLEOTIDE SEQUENCE</scope>
    <source>
        <strain evidence="2">TRF0915ILg1</strain>
        <tissue evidence="2">Whole body</tissue>
    </source>
</reference>
<dbReference type="PANTHER" id="PTHR24028">
    <property type="entry name" value="CADHERIN-87A"/>
    <property type="match status" value="1"/>
</dbReference>
<dbReference type="SUPFAM" id="SSF49313">
    <property type="entry name" value="Cadherin-like"/>
    <property type="match status" value="1"/>
</dbReference>
<dbReference type="GO" id="GO:0005509">
    <property type="term" value="F:calcium ion binding"/>
    <property type="evidence" value="ECO:0007669"/>
    <property type="project" value="InterPro"/>
</dbReference>
<dbReference type="InterPro" id="IPR050174">
    <property type="entry name" value="Protocadherin/Cadherin-CA"/>
</dbReference>
<comment type="caution">
    <text evidence="2">The sequence shown here is derived from an EMBL/GenBank/DDBJ whole genome shotgun (WGS) entry which is preliminary data.</text>
</comment>
<dbReference type="PANTHER" id="PTHR24028:SF328">
    <property type="entry name" value="CADHERIN-3"/>
    <property type="match status" value="1"/>
</dbReference>
<sequence>MDEIVNMLQPQFVLDLKLITVNNKRISNFTVTNSNSNLRAPKEENREWIYVPSSVPRSSDHLILTFIVDDINDNKPVFDQGETLVVGYPTKDLAQQMAPPYLTQVHATDKDVGINAEIAYHTNSKNFIIHRKTGVIYPCDDAFANDLKFTVTATDLDGDTENGLSTDLEIEVNVNVPFSF</sequence>
<dbReference type="GO" id="GO:0007155">
    <property type="term" value="P:cell adhesion"/>
    <property type="evidence" value="ECO:0007669"/>
    <property type="project" value="TreeGrafter"/>
</dbReference>
<dbReference type="Gene3D" id="2.60.40.60">
    <property type="entry name" value="Cadherins"/>
    <property type="match status" value="1"/>
</dbReference>